<sequence length="364" mass="38627">MPYSLTVKKTEGKPGSVYYPLQLKQVPRPTPGPNDVLVKIAAAALNHRDLFIRRHLYPGISFEHPLLSDAYGVVVEAGPGASPTLLHKPVILNPTRGWDSDPMGPEDPASFTAVGGSKLTPAGAAQEFIVVPASEVELAPDHLTPSEGAALPLVGLTAWRALVTKSNAAFPGANLLITGIGGGVALQALQFAVALGCRVFVTSGDPAKIDRARALGAVGGASYRSPTWDKDLRALLPADRPFLDAVIDGAGGDVVARSVRLLRPGGVISQYGMTVSPKMDWPMQAVLNNIELRGSTMGSRAEFKAMVDFVREKKIRPVVSRAVRGLENLEAIDGLFKDMREGKQFGKLVIEIDSIDSPDSASKL</sequence>
<dbReference type="AlphaFoldDB" id="A0A3N2PWA7"/>
<evidence type="ECO:0000259" key="1">
    <source>
        <dbReference type="SMART" id="SM00829"/>
    </source>
</evidence>
<dbReference type="InterPro" id="IPR013149">
    <property type="entry name" value="ADH-like_C"/>
</dbReference>
<dbReference type="PANTHER" id="PTHR45033">
    <property type="match status" value="1"/>
</dbReference>
<accession>A0A3N2PWA7</accession>
<dbReference type="InterPro" id="IPR020843">
    <property type="entry name" value="ER"/>
</dbReference>
<dbReference type="STRING" id="1314773.A0A3N2PWA7"/>
<dbReference type="EMBL" id="ML119055">
    <property type="protein sequence ID" value="ROT38666.1"/>
    <property type="molecule type" value="Genomic_DNA"/>
</dbReference>
<dbReference type="Pfam" id="PF00107">
    <property type="entry name" value="ADH_zinc_N"/>
    <property type="match status" value="1"/>
</dbReference>
<name>A0A3N2PWA7_SODAK</name>
<organism evidence="2 3">
    <name type="scientific">Sodiomyces alkalinus (strain CBS 110278 / VKM F-3762 / F11)</name>
    <name type="common">Alkaliphilic filamentous fungus</name>
    <dbReference type="NCBI Taxonomy" id="1314773"/>
    <lineage>
        <taxon>Eukaryota</taxon>
        <taxon>Fungi</taxon>
        <taxon>Dikarya</taxon>
        <taxon>Ascomycota</taxon>
        <taxon>Pezizomycotina</taxon>
        <taxon>Sordariomycetes</taxon>
        <taxon>Hypocreomycetidae</taxon>
        <taxon>Glomerellales</taxon>
        <taxon>Plectosphaerellaceae</taxon>
        <taxon>Sodiomyces</taxon>
    </lineage>
</organism>
<dbReference type="Proteomes" id="UP000272025">
    <property type="component" value="Unassembled WGS sequence"/>
</dbReference>
<dbReference type="SMART" id="SM00829">
    <property type="entry name" value="PKS_ER"/>
    <property type="match status" value="1"/>
</dbReference>
<dbReference type="Gene3D" id="3.90.180.10">
    <property type="entry name" value="Medium-chain alcohol dehydrogenases, catalytic domain"/>
    <property type="match status" value="1"/>
</dbReference>
<dbReference type="FunFam" id="3.40.50.720:FF:000481">
    <property type="entry name" value="Alcohol dehydrogenase, variant"/>
    <property type="match status" value="1"/>
</dbReference>
<proteinExistence type="predicted"/>
<dbReference type="Pfam" id="PF08240">
    <property type="entry name" value="ADH_N"/>
    <property type="match status" value="1"/>
</dbReference>
<dbReference type="PANTHER" id="PTHR45033:SF3">
    <property type="entry name" value="DEHYDROGENASE, PUTATIVE (AFU_ORTHOLOGUE AFUA_2G13270)-RELATED"/>
    <property type="match status" value="1"/>
</dbReference>
<evidence type="ECO:0000313" key="3">
    <source>
        <dbReference type="Proteomes" id="UP000272025"/>
    </source>
</evidence>
<feature type="domain" description="Enoyl reductase (ER)" evidence="1">
    <location>
        <begin position="12"/>
        <end position="350"/>
    </location>
</feature>
<dbReference type="SUPFAM" id="SSF51735">
    <property type="entry name" value="NAD(P)-binding Rossmann-fold domains"/>
    <property type="match status" value="1"/>
</dbReference>
<evidence type="ECO:0000313" key="2">
    <source>
        <dbReference type="EMBL" id="ROT38666.1"/>
    </source>
</evidence>
<dbReference type="InterPro" id="IPR036291">
    <property type="entry name" value="NAD(P)-bd_dom_sf"/>
</dbReference>
<dbReference type="InterPro" id="IPR013154">
    <property type="entry name" value="ADH-like_N"/>
</dbReference>
<dbReference type="SUPFAM" id="SSF50129">
    <property type="entry name" value="GroES-like"/>
    <property type="match status" value="1"/>
</dbReference>
<protein>
    <submittedName>
        <fullName evidence="2">Oxidoreductase</fullName>
    </submittedName>
</protein>
<dbReference type="GO" id="GO:0016491">
    <property type="term" value="F:oxidoreductase activity"/>
    <property type="evidence" value="ECO:0007669"/>
    <property type="project" value="InterPro"/>
</dbReference>
<dbReference type="InterPro" id="IPR011032">
    <property type="entry name" value="GroES-like_sf"/>
</dbReference>
<dbReference type="RefSeq" id="XP_028466472.1">
    <property type="nucleotide sequence ID" value="XM_028615004.1"/>
</dbReference>
<keyword evidence="3" id="KW-1185">Reference proteome</keyword>
<dbReference type="GeneID" id="39583481"/>
<dbReference type="Gene3D" id="3.40.50.720">
    <property type="entry name" value="NAD(P)-binding Rossmann-like Domain"/>
    <property type="match status" value="1"/>
</dbReference>
<dbReference type="InterPro" id="IPR052711">
    <property type="entry name" value="Zinc_ADH-like"/>
</dbReference>
<dbReference type="OrthoDB" id="449487at2759"/>
<gene>
    <name evidence="2" type="ORF">SODALDRAFT_378844</name>
</gene>
<reference evidence="2 3" key="1">
    <citation type="journal article" date="2018" name="Mol. Ecol.">
        <title>The obligate alkalophilic soda-lake fungus Sodiomyces alkalinus has shifted to a protein diet.</title>
        <authorList>
            <person name="Grum-Grzhimaylo A.A."/>
            <person name="Falkoski D.L."/>
            <person name="van den Heuvel J."/>
            <person name="Valero-Jimenez C.A."/>
            <person name="Min B."/>
            <person name="Choi I.G."/>
            <person name="Lipzen A."/>
            <person name="Daum C.G."/>
            <person name="Aanen D.K."/>
            <person name="Tsang A."/>
            <person name="Henrissat B."/>
            <person name="Bilanenko E.N."/>
            <person name="de Vries R.P."/>
            <person name="van Kan J.A.L."/>
            <person name="Grigoriev I.V."/>
            <person name="Debets A.J.M."/>
        </authorList>
    </citation>
    <scope>NUCLEOTIDE SEQUENCE [LARGE SCALE GENOMIC DNA]</scope>
    <source>
        <strain evidence="2 3">F11</strain>
    </source>
</reference>